<accession>A0A9K3EB83</accession>
<comment type="caution">
    <text evidence="1">The sequence shown here is derived from an EMBL/GenBank/DDBJ whole genome shotgun (WGS) entry which is preliminary data.</text>
</comment>
<organism evidence="1 2">
    <name type="scientific">Helianthus annuus</name>
    <name type="common">Common sunflower</name>
    <dbReference type="NCBI Taxonomy" id="4232"/>
    <lineage>
        <taxon>Eukaryota</taxon>
        <taxon>Viridiplantae</taxon>
        <taxon>Streptophyta</taxon>
        <taxon>Embryophyta</taxon>
        <taxon>Tracheophyta</taxon>
        <taxon>Spermatophyta</taxon>
        <taxon>Magnoliopsida</taxon>
        <taxon>eudicotyledons</taxon>
        <taxon>Gunneridae</taxon>
        <taxon>Pentapetalae</taxon>
        <taxon>asterids</taxon>
        <taxon>campanulids</taxon>
        <taxon>Asterales</taxon>
        <taxon>Asteraceae</taxon>
        <taxon>Asteroideae</taxon>
        <taxon>Heliantheae alliance</taxon>
        <taxon>Heliantheae</taxon>
        <taxon>Helianthus</taxon>
    </lineage>
</organism>
<reference evidence="1" key="1">
    <citation type="journal article" date="2017" name="Nature">
        <title>The sunflower genome provides insights into oil metabolism, flowering and Asterid evolution.</title>
        <authorList>
            <person name="Badouin H."/>
            <person name="Gouzy J."/>
            <person name="Grassa C.J."/>
            <person name="Murat F."/>
            <person name="Staton S.E."/>
            <person name="Cottret L."/>
            <person name="Lelandais-Briere C."/>
            <person name="Owens G.L."/>
            <person name="Carrere S."/>
            <person name="Mayjonade B."/>
            <person name="Legrand L."/>
            <person name="Gill N."/>
            <person name="Kane N.C."/>
            <person name="Bowers J.E."/>
            <person name="Hubner S."/>
            <person name="Bellec A."/>
            <person name="Berard A."/>
            <person name="Berges H."/>
            <person name="Blanchet N."/>
            <person name="Boniface M.C."/>
            <person name="Brunel D."/>
            <person name="Catrice O."/>
            <person name="Chaidir N."/>
            <person name="Claudel C."/>
            <person name="Donnadieu C."/>
            <person name="Faraut T."/>
            <person name="Fievet G."/>
            <person name="Helmstetter N."/>
            <person name="King M."/>
            <person name="Knapp S.J."/>
            <person name="Lai Z."/>
            <person name="Le Paslier M.C."/>
            <person name="Lippi Y."/>
            <person name="Lorenzon L."/>
            <person name="Mandel J.R."/>
            <person name="Marage G."/>
            <person name="Marchand G."/>
            <person name="Marquand E."/>
            <person name="Bret-Mestries E."/>
            <person name="Morien E."/>
            <person name="Nambeesan S."/>
            <person name="Nguyen T."/>
            <person name="Pegot-Espagnet P."/>
            <person name="Pouilly N."/>
            <person name="Raftis F."/>
            <person name="Sallet E."/>
            <person name="Schiex T."/>
            <person name="Thomas J."/>
            <person name="Vandecasteele C."/>
            <person name="Vares D."/>
            <person name="Vear F."/>
            <person name="Vautrin S."/>
            <person name="Crespi M."/>
            <person name="Mangin B."/>
            <person name="Burke J.M."/>
            <person name="Salse J."/>
            <person name="Munos S."/>
            <person name="Vincourt P."/>
            <person name="Rieseberg L.H."/>
            <person name="Langlade N.B."/>
        </authorList>
    </citation>
    <scope>NUCLEOTIDE SEQUENCE</scope>
    <source>
        <tissue evidence="1">Leaves</tissue>
    </source>
</reference>
<name>A0A9K3EB83_HELAN</name>
<dbReference type="EMBL" id="MNCJ02000329">
    <property type="protein sequence ID" value="KAF5770302.1"/>
    <property type="molecule type" value="Genomic_DNA"/>
</dbReference>
<evidence type="ECO:0000313" key="2">
    <source>
        <dbReference type="Proteomes" id="UP000215914"/>
    </source>
</evidence>
<proteinExistence type="predicted"/>
<dbReference type="Proteomes" id="UP000215914">
    <property type="component" value="Unassembled WGS sequence"/>
</dbReference>
<protein>
    <submittedName>
        <fullName evidence="1">Uncharacterized protein</fullName>
    </submittedName>
</protein>
<keyword evidence="2" id="KW-1185">Reference proteome</keyword>
<gene>
    <name evidence="1" type="ORF">HanXRQr2_Chr14g0657911</name>
</gene>
<reference evidence="1" key="2">
    <citation type="submission" date="2020-06" db="EMBL/GenBank/DDBJ databases">
        <title>Helianthus annuus Genome sequencing and assembly Release 2.</title>
        <authorList>
            <person name="Gouzy J."/>
            <person name="Langlade N."/>
            <person name="Munos S."/>
        </authorList>
    </citation>
    <scope>NUCLEOTIDE SEQUENCE</scope>
    <source>
        <tissue evidence="1">Leaves</tissue>
    </source>
</reference>
<dbReference type="Gramene" id="mRNA:HanXRQr2_Chr14g0657911">
    <property type="protein sequence ID" value="mRNA:HanXRQr2_Chr14g0657911"/>
    <property type="gene ID" value="HanXRQr2_Chr14g0657911"/>
</dbReference>
<sequence>MHNHLYLPVLIIKIKPIKFAIVKQHCSGVLCNNTTTFASIRSLFSHSQRPLY</sequence>
<evidence type="ECO:0000313" key="1">
    <source>
        <dbReference type="EMBL" id="KAF5770302.1"/>
    </source>
</evidence>
<dbReference type="AlphaFoldDB" id="A0A9K3EB83"/>